<dbReference type="RefSeq" id="XP_003847848.1">
    <property type="nucleotide sequence ID" value="XM_003847800.1"/>
</dbReference>
<dbReference type="InParanoid" id="F9XPD3"/>
<dbReference type="HOGENOM" id="CLU_2298539_0_0_1"/>
<evidence type="ECO:0000256" key="1">
    <source>
        <dbReference type="SAM" id="MobiDB-lite"/>
    </source>
</evidence>
<gene>
    <name evidence="2" type="ORF">MYCGRDRAFT_106248</name>
</gene>
<organism evidence="2 3">
    <name type="scientific">Zymoseptoria tritici (strain CBS 115943 / IPO323)</name>
    <name type="common">Speckled leaf blotch fungus</name>
    <name type="synonym">Septoria tritici</name>
    <dbReference type="NCBI Taxonomy" id="336722"/>
    <lineage>
        <taxon>Eukaryota</taxon>
        <taxon>Fungi</taxon>
        <taxon>Dikarya</taxon>
        <taxon>Ascomycota</taxon>
        <taxon>Pezizomycotina</taxon>
        <taxon>Dothideomycetes</taxon>
        <taxon>Dothideomycetidae</taxon>
        <taxon>Mycosphaerellales</taxon>
        <taxon>Mycosphaerellaceae</taxon>
        <taxon>Zymoseptoria</taxon>
    </lineage>
</organism>
<evidence type="ECO:0000313" key="2">
    <source>
        <dbReference type="EMBL" id="EGP82824.1"/>
    </source>
</evidence>
<dbReference type="GeneID" id="13401488"/>
<proteinExistence type="predicted"/>
<evidence type="ECO:0000313" key="3">
    <source>
        <dbReference type="Proteomes" id="UP000008062"/>
    </source>
</evidence>
<sequence>NIEGVRLTTNVGKSRCTAPSWSTRKSSFDGRRREFRSCRSAWSRSSTNRAGTAYRNTSTPTPAKSDQAGQSQSLTRYDVRYLLHAVLSLYVCGDRLALKTT</sequence>
<protein>
    <submittedName>
        <fullName evidence="2">Uncharacterized protein</fullName>
    </submittedName>
</protein>
<keyword evidence="3" id="KW-1185">Reference proteome</keyword>
<feature type="non-terminal residue" evidence="2">
    <location>
        <position position="1"/>
    </location>
</feature>
<accession>F9XPD3</accession>
<dbReference type="Proteomes" id="UP000008062">
    <property type="component" value="Chromosome 12"/>
</dbReference>
<feature type="region of interest" description="Disordered" evidence="1">
    <location>
        <begin position="43"/>
        <end position="72"/>
    </location>
</feature>
<reference evidence="2 3" key="1">
    <citation type="journal article" date="2011" name="PLoS Genet.">
        <title>Finished genome of the fungal wheat pathogen Mycosphaerella graminicola reveals dispensome structure, chromosome plasticity, and stealth pathogenesis.</title>
        <authorList>
            <person name="Goodwin S.B."/>
            <person name="Ben M'barek S."/>
            <person name="Dhillon B."/>
            <person name="Wittenberg A.H.J."/>
            <person name="Crane C.F."/>
            <person name="Hane J.K."/>
            <person name="Foster A.J."/>
            <person name="Van der Lee T.A.J."/>
            <person name="Grimwood J."/>
            <person name="Aerts A."/>
            <person name="Antoniw J."/>
            <person name="Bailey A."/>
            <person name="Bluhm B."/>
            <person name="Bowler J."/>
            <person name="Bristow J."/>
            <person name="van der Burgt A."/>
            <person name="Canto-Canche B."/>
            <person name="Churchill A.C.L."/>
            <person name="Conde-Ferraez L."/>
            <person name="Cools H.J."/>
            <person name="Coutinho P.M."/>
            <person name="Csukai M."/>
            <person name="Dehal P."/>
            <person name="De Wit P."/>
            <person name="Donzelli B."/>
            <person name="van de Geest H.C."/>
            <person name="van Ham R.C.H.J."/>
            <person name="Hammond-Kosack K.E."/>
            <person name="Henrissat B."/>
            <person name="Kilian A."/>
            <person name="Kobayashi A.K."/>
            <person name="Koopmann E."/>
            <person name="Kourmpetis Y."/>
            <person name="Kuzniar A."/>
            <person name="Lindquist E."/>
            <person name="Lombard V."/>
            <person name="Maliepaard C."/>
            <person name="Martins N."/>
            <person name="Mehrabi R."/>
            <person name="Nap J.P.H."/>
            <person name="Ponomarenko A."/>
            <person name="Rudd J.J."/>
            <person name="Salamov A."/>
            <person name="Schmutz J."/>
            <person name="Schouten H.J."/>
            <person name="Shapiro H."/>
            <person name="Stergiopoulos I."/>
            <person name="Torriani S.F.F."/>
            <person name="Tu H."/>
            <person name="de Vries R.P."/>
            <person name="Waalwijk C."/>
            <person name="Ware S.B."/>
            <person name="Wiebenga A."/>
            <person name="Zwiers L.-H."/>
            <person name="Oliver R.P."/>
            <person name="Grigoriev I.V."/>
            <person name="Kema G.H.J."/>
        </authorList>
    </citation>
    <scope>NUCLEOTIDE SEQUENCE [LARGE SCALE GENOMIC DNA]</scope>
    <source>
        <strain evidence="3">CBS 115943 / IPO323</strain>
    </source>
</reference>
<name>F9XPD3_ZYMTI</name>
<dbReference type="EMBL" id="CM001207">
    <property type="protein sequence ID" value="EGP82824.1"/>
    <property type="molecule type" value="Genomic_DNA"/>
</dbReference>
<dbReference type="KEGG" id="ztr:MYCGRDRAFT_106248"/>
<dbReference type="AlphaFoldDB" id="F9XPD3"/>